<protein>
    <submittedName>
        <fullName evidence="1">Uncharacterized protein</fullName>
    </submittedName>
</protein>
<comment type="caution">
    <text evidence="1">The sequence shown here is derived from an EMBL/GenBank/DDBJ whole genome shotgun (WGS) entry which is preliminary data.</text>
</comment>
<dbReference type="Proteomes" id="UP000033035">
    <property type="component" value="Unassembled WGS sequence"/>
</dbReference>
<reference evidence="1 2" key="1">
    <citation type="submission" date="2013-04" db="EMBL/GenBank/DDBJ databases">
        <title>The Genome Sequence of Parabacteroides gordonii DSM 23371.</title>
        <authorList>
            <consortium name="The Broad Institute Genomics Platform"/>
            <person name="Earl A."/>
            <person name="Ward D."/>
            <person name="Feldgarden M."/>
            <person name="Gevers D."/>
            <person name="Martens E."/>
            <person name="Sakamoto M."/>
            <person name="Benno Y."/>
            <person name="Suzuki N."/>
            <person name="Matsunaga N."/>
            <person name="Koshihara K."/>
            <person name="Seki M."/>
            <person name="Komiya H."/>
            <person name="Walker B."/>
            <person name="Young S."/>
            <person name="Zeng Q."/>
            <person name="Gargeya S."/>
            <person name="Fitzgerald M."/>
            <person name="Haas B."/>
            <person name="Abouelleil A."/>
            <person name="Allen A.W."/>
            <person name="Alvarado L."/>
            <person name="Arachchi H.M."/>
            <person name="Berlin A.M."/>
            <person name="Chapman S.B."/>
            <person name="Gainer-Dewar J."/>
            <person name="Goldberg J."/>
            <person name="Griggs A."/>
            <person name="Gujja S."/>
            <person name="Hansen M."/>
            <person name="Howarth C."/>
            <person name="Imamovic A."/>
            <person name="Ireland A."/>
            <person name="Larimer J."/>
            <person name="McCowan C."/>
            <person name="Murphy C."/>
            <person name="Pearson M."/>
            <person name="Poon T.W."/>
            <person name="Priest M."/>
            <person name="Roberts A."/>
            <person name="Saif S."/>
            <person name="Shea T."/>
            <person name="Sisk P."/>
            <person name="Sykes S."/>
            <person name="Wortman J."/>
            <person name="Nusbaum C."/>
            <person name="Birren B."/>
        </authorList>
    </citation>
    <scope>NUCLEOTIDE SEQUENCE [LARGE SCALE GENOMIC DNA]</scope>
    <source>
        <strain evidence="1 2">MS-1</strain>
    </source>
</reference>
<evidence type="ECO:0000313" key="1">
    <source>
        <dbReference type="EMBL" id="KKB58492.1"/>
    </source>
</evidence>
<dbReference type="EMBL" id="AQHW01000009">
    <property type="protein sequence ID" value="KKB58492.1"/>
    <property type="molecule type" value="Genomic_DNA"/>
</dbReference>
<dbReference type="HOGENOM" id="CLU_2261043_0_0_10"/>
<sequence>MRERDGHLSRSNEHKLSAYKASLRDRLGASVIFPEDRITVSAKNHKAVTFAVKDIALRLRECSERKRDGQLYYLMYDIFTFEASPAAVKRFYYMGLEGREVGK</sequence>
<name>A0A0F5JM12_9BACT</name>
<accession>A0A0F5JM12</accession>
<dbReference type="RefSeq" id="WP_150115606.1">
    <property type="nucleotide sequence ID" value="NZ_AUAE01000012.1"/>
</dbReference>
<proteinExistence type="predicted"/>
<dbReference type="PATRIC" id="fig|1203610.3.peg.1400"/>
<keyword evidence="2" id="KW-1185">Reference proteome</keyword>
<organism evidence="1 2">
    <name type="scientific">Parabacteroides gordonii MS-1 = DSM 23371</name>
    <dbReference type="NCBI Taxonomy" id="1203610"/>
    <lineage>
        <taxon>Bacteria</taxon>
        <taxon>Pseudomonadati</taxon>
        <taxon>Bacteroidota</taxon>
        <taxon>Bacteroidia</taxon>
        <taxon>Bacteroidales</taxon>
        <taxon>Tannerellaceae</taxon>
        <taxon>Parabacteroides</taxon>
    </lineage>
</organism>
<gene>
    <name evidence="1" type="ORF">HMPREF1536_01369</name>
</gene>
<evidence type="ECO:0000313" key="2">
    <source>
        <dbReference type="Proteomes" id="UP000033035"/>
    </source>
</evidence>
<dbReference type="AlphaFoldDB" id="A0A0F5JM12"/>